<feature type="chain" id="PRO_5006062177" description="Lipoprotein" evidence="1">
    <location>
        <begin position="18"/>
        <end position="137"/>
    </location>
</feature>
<evidence type="ECO:0008006" key="4">
    <source>
        <dbReference type="Google" id="ProtNLM"/>
    </source>
</evidence>
<name>A0A0P1F1L4_9RHOB</name>
<dbReference type="EMBL" id="CYPU01000070">
    <property type="protein sequence ID" value="CUH49570.1"/>
    <property type="molecule type" value="Genomic_DNA"/>
</dbReference>
<evidence type="ECO:0000256" key="1">
    <source>
        <dbReference type="SAM" id="SignalP"/>
    </source>
</evidence>
<gene>
    <name evidence="2" type="ORF">RUA4292_03766</name>
</gene>
<organism evidence="2 3">
    <name type="scientific">Ruegeria atlantica</name>
    <dbReference type="NCBI Taxonomy" id="81569"/>
    <lineage>
        <taxon>Bacteria</taxon>
        <taxon>Pseudomonadati</taxon>
        <taxon>Pseudomonadota</taxon>
        <taxon>Alphaproteobacteria</taxon>
        <taxon>Rhodobacterales</taxon>
        <taxon>Roseobacteraceae</taxon>
        <taxon>Ruegeria</taxon>
    </lineage>
</organism>
<proteinExistence type="predicted"/>
<protein>
    <recommendedName>
        <fullName evidence="4">Lipoprotein</fullName>
    </recommendedName>
</protein>
<evidence type="ECO:0000313" key="2">
    <source>
        <dbReference type="EMBL" id="CUH49570.1"/>
    </source>
</evidence>
<sequence>MAHCWGMIRYLSLLVLAACSAGTPHFRDVPATRVAVNGSVFDVRVRDQLAEAVRINSQYAPRLGPIRDRAALAMAQVSGCPLLHVLGDAAVTVGILGCDRELGEKLIFGSLLRRPYECTDYGYYEDYGYQVFECAPY</sequence>
<reference evidence="2 3" key="1">
    <citation type="submission" date="2015-09" db="EMBL/GenBank/DDBJ databases">
        <authorList>
            <consortium name="Swine Surveillance"/>
        </authorList>
    </citation>
    <scope>NUCLEOTIDE SEQUENCE [LARGE SCALE GENOMIC DNA]</scope>
    <source>
        <strain evidence="2 3">CECT 4292</strain>
    </source>
</reference>
<accession>A0A0P1F1L4</accession>
<evidence type="ECO:0000313" key="3">
    <source>
        <dbReference type="Proteomes" id="UP000050783"/>
    </source>
</evidence>
<dbReference type="Proteomes" id="UP000050783">
    <property type="component" value="Unassembled WGS sequence"/>
</dbReference>
<keyword evidence="1" id="KW-0732">Signal</keyword>
<dbReference type="AlphaFoldDB" id="A0A0P1F1L4"/>
<feature type="signal peptide" evidence="1">
    <location>
        <begin position="1"/>
        <end position="17"/>
    </location>
</feature>
<dbReference type="STRING" id="81569.RUM4293_02163"/>